<feature type="non-terminal residue" evidence="6">
    <location>
        <position position="2952"/>
    </location>
</feature>
<dbReference type="NCBIfam" id="TIGR03696">
    <property type="entry name" value="Rhs_assc_core"/>
    <property type="match status" value="1"/>
</dbReference>
<feature type="domain" description="Insecticide toxin TcdB middle/N-terminal" evidence="5">
    <location>
        <begin position="1843"/>
        <end position="1945"/>
    </location>
</feature>
<dbReference type="InterPro" id="IPR028994">
    <property type="entry name" value="Integrin_alpha_N"/>
</dbReference>
<evidence type="ECO:0000256" key="3">
    <source>
        <dbReference type="ARBA" id="ARBA00023026"/>
    </source>
</evidence>
<dbReference type="EMBL" id="JBHSGU010000025">
    <property type="protein sequence ID" value="MFC4701771.1"/>
    <property type="molecule type" value="Genomic_DNA"/>
</dbReference>
<name>A0ABV9LYW0_9ALTE</name>
<evidence type="ECO:0000313" key="7">
    <source>
        <dbReference type="Proteomes" id="UP001595897"/>
    </source>
</evidence>
<evidence type="ECO:0000256" key="4">
    <source>
        <dbReference type="SAM" id="SignalP"/>
    </source>
</evidence>
<dbReference type="Proteomes" id="UP001595897">
    <property type="component" value="Unassembled WGS sequence"/>
</dbReference>
<keyword evidence="3" id="KW-0843">Virulence</keyword>
<keyword evidence="7" id="KW-1185">Reference proteome</keyword>
<dbReference type="InterPro" id="IPR022045">
    <property type="entry name" value="TcdB_toxin_mid/N"/>
</dbReference>
<dbReference type="PANTHER" id="PTHR32305">
    <property type="match status" value="1"/>
</dbReference>
<proteinExistence type="predicted"/>
<evidence type="ECO:0000313" key="6">
    <source>
        <dbReference type="EMBL" id="MFC4701771.1"/>
    </source>
</evidence>
<feature type="signal peptide" evidence="4">
    <location>
        <begin position="1"/>
        <end position="21"/>
    </location>
</feature>
<protein>
    <submittedName>
        <fullName evidence="6">RHS repeat-associated core domain-containing protein</fullName>
    </submittedName>
</protein>
<gene>
    <name evidence="6" type="ORF">ACFO4O_16585</name>
</gene>
<evidence type="ECO:0000256" key="1">
    <source>
        <dbReference type="ARBA" id="ARBA00004613"/>
    </source>
</evidence>
<sequence>MRTLAFVSLCALALFSLHTNAAAPFSWSSDDYQPTFIDLNADGIDDLFLHSRQDEKPSVFIIASELNGQFHFLDTAASELPSTLDGKAWSASNTKVIFGDFNRNGVNDAILLNLDDSTLRLSLHTAGSQLFTEIFTVSTEGQIWTEEINAASNIIDIHSPNLPGALFVATSENGRWHLIGDEAETSSVTQILSIEEVWTDAKRYEYSLIDVDNDDSNEIFAESKYDANHYLIKVKGAESRSSVAFEPLLIESGSASTDWLNVEAHLTWLDANDDGIKDLVKTTNVSAGFDVDGSPFGIDENNICEHEFYNIVDQSYTSTCVEPLKNPEIQSLTEFNERPAYETADLCVPVKAPEVDSAAGAEQVRFTSNCFEEPPIVAPEVPSDAPSIGGGNYHPVGSNYTVWIGSVENASYYLLQERRGPFSGGQWVSIGGELSEFGSVERKSNNSITIEYRYAACNVNDQCSTYGAVRRMFVYREPWTVPTIKASHSKREIGQNVTLSWNKAQGLVPGYESDVKVTRPDGSEFTNSTKGENLSILGSENGIYKFSVRTCNPGNRCTKYSDPVSVNFVYPKPAEVTVMAPAAVAVGQAFDVVVSPVAHAVKYEIYLNDVFYASSFSDTVTVSAFDKVSRQCFRARGINGNDVPGELGDEDCTNIYNNPPQALNDSGDVVEGGSIDIAVTDNDSDLDGHSINVVSNTKPSKGSANCDSQTCTYTAPSNISSDTSSSFSYTIEDALGGQASATVSVNITNLKPATMTVGADQTVEESSGILGLKAQVVENDTSLTSFTWRQTSGLSVAITDSTKRSASFSIPAVDADTTLAFEAEAKFVNGQVLRESMLVTVLDKEVFEDPTLLVNAEQTVEEASGIVYLTADISANSASLDSVTWSQKQGEILVSLEDINTATAFFDAPEVPKDTVLSFEVTATFAEGITLKDTIDVNILDVTIPEILSLKPNNGSVLSVSQPLIAEATTNLEEEQISAVLYSLNDAEFVTVTETPFSYDFGIQLGGAHTLSAKVQRVDGIESEVFVSEFTYSLTSTTWSEKGGETADSPNVGNVRPTEATVYGAIQGNAGVSGGAASYSVPIQIPPGRNGAQPQISVNYSSRSGNGLLGVGWSVSAGGSITRCAATFAQDGYKSGIKFEASTDKLCYNGQRLMLLSGTYGSVNAEYKTEIDSLSIVRQVGGSIDSQNSAFEVSLPNGHIEKYGTNKTSKLVPVGVTSPLSWHITSATDATGNNVIEYQYLNDQASAELLLTDIFYTGTGSSKGDRKVSFVYENRDYTSSSSVYGGFTSSTKRLKSIDTYYKSSAVKKYEFDYQSGGSNSSRRDLLSSIHECNGALTTCKAVTSVDWHDAQQLYQTELLTTNSGEPLIPVDTYVPDLTRLLPRGDVDGNGSRDWPSYFVNADGDSEGANFTELQNCDNNPITFQPVCHDGDFDLDGLSDSWAVENGFINISLSSLAKRISTSVVIEQYDSIETISDFNGDGWPDIVVHNINCGGGKGGPCSASGDLNLYIHSTNPSNPYSSLPVLLTKIDTRESFNIAGDMDGNGFIDVAISHQLPQMSRPVLKDILLISQAKNGNVLTQRIDASVQSQKLYEFTMLIDINGDGYNDWIGWIEGGSTKLYARINLGDATFSDAFDTGISLQAIASYIPGTDPLEPDYASSPRFIEAFKQMDINGDGRMELILPSYDKKDIVASFCREYKKVNGAGNPVNVKKCGHQLREPDISYVGGFEVENYPETRFDANIYRYQAITFSGDMVNGYSASFISPNETNLIASANNAFVIDGLGKGLSDLVFAFGCPTSGCYLESIKAGAPSVLNGNLDTIMFNRNYGSALNSQPSPDDYMATDIIKSINNGFGLEYEWQLRPLSANPYDDFYSADFSSIVDDAHHLFASSMYVVSEFTASNGIGGKNLTRYRYGNAMFNTQGRGFRGFETITSENVTRGTQTQTLFKQKFPFSSLIAEQTVSQVGTYKGRLSRTVNDWRLNTLGIDSQIAYQIFNAESKQTTYKVNDGDARVKEVTVSINPSDGIDAYGNVVRKVTTTEILDDTSEAIDYTITEALTFLPSHTFDNNWPNKLSESTVTKKASLGSAVPRPLSSDSSALLQNITTKLTWDSEVRKPSLTIVAPGKSSKTTSQCASSSQACSVTSVKYNSYGLPTLQSEEGDIVNGKQEQRSVAISYSKNGSIAAADGYFAFEMTADPNGKRHVTTTTTLPHFGTPLSQTDPFGITVENTYDDFGRPISMSTPGSKTVFIDYTKPESQPPSSHVRMVVTNTQAGAPSSKEYIDALGRTIASASQNFEGDWVYTKTVFDALGRAIKQSAPYTGSPIYTTYSYDVLDRALTKETPATDSASENLFTSYAHDGLTTSITVNAPDASSGAGNLFMERRYGFNEQLLFTKDAEGYYTRYSYGAGGAPTVVQDAQGHNIYAIYDELGRKLRVEDPNQGVTHYQYNDFGDVIEERDANDDLILYSYDALGRVYKRESDAQTAIFNFDGCGKGLLCSETLGGEFSKHYDYDHLARLTDTTTRINGNDYRTEMAYDAGFGRVKSLTYPNGLTLAYQYNRYGYLTHEMNAASGYVYREITDQDKWGNISGARISNQQLRGEYRYSSRTGQMLWSKVSATVGDDLHELQYTDYDSYGNLRQQENRAFGPASKDNFTYDALQRLTRSSTTAAGTSLAINYRYDEVGNLLAKSDYSVDSDNAYRYFANNNRLKQVSLKNGGTVSFDYDNKGNQTKRNNIQEVWFNSFNKPTRIERLGSRVDVYYGADAMRYKQVRVVEGKSVTTHYIDKLYEVEISEGLSTQISYISDVAILRESSAKRSIRFTHKDRLGSAATFTDHNGQVTARRHFDPFGKPKGGDWSSLDGLGARLASTDDDMATRRGFTDHEHLDEVELIHMNGRIYDYNIGRFLSVDPFIQGTGSQGINPYSYVLNNPLSFTDPTGYTVEAEVDEVKTKKV</sequence>
<feature type="chain" id="PRO_5046399227" evidence="4">
    <location>
        <begin position="22"/>
        <end position="2952"/>
    </location>
</feature>
<keyword evidence="2" id="KW-0964">Secreted</keyword>
<reference evidence="7" key="1">
    <citation type="journal article" date="2019" name="Int. J. Syst. Evol. Microbiol.">
        <title>The Global Catalogue of Microorganisms (GCM) 10K type strain sequencing project: providing services to taxonomists for standard genome sequencing and annotation.</title>
        <authorList>
            <consortium name="The Broad Institute Genomics Platform"/>
            <consortium name="The Broad Institute Genome Sequencing Center for Infectious Disease"/>
            <person name="Wu L."/>
            <person name="Ma J."/>
        </authorList>
    </citation>
    <scope>NUCLEOTIDE SEQUENCE [LARGE SCALE GENOMIC DNA]</scope>
    <source>
        <strain evidence="7">KACC 12507</strain>
    </source>
</reference>
<organism evidence="6 7">
    <name type="scientific">Glaciecola siphonariae</name>
    <dbReference type="NCBI Taxonomy" id="521012"/>
    <lineage>
        <taxon>Bacteria</taxon>
        <taxon>Pseudomonadati</taxon>
        <taxon>Pseudomonadota</taxon>
        <taxon>Gammaproteobacteria</taxon>
        <taxon>Alteromonadales</taxon>
        <taxon>Alteromonadaceae</taxon>
        <taxon>Glaciecola</taxon>
    </lineage>
</organism>
<dbReference type="Gene3D" id="2.180.10.10">
    <property type="entry name" value="RHS repeat-associated core"/>
    <property type="match status" value="2"/>
</dbReference>
<dbReference type="RefSeq" id="WP_382410560.1">
    <property type="nucleotide sequence ID" value="NZ_JBHSGU010000025.1"/>
</dbReference>
<dbReference type="Pfam" id="PF03534">
    <property type="entry name" value="SpvB"/>
    <property type="match status" value="1"/>
</dbReference>
<dbReference type="SUPFAM" id="SSF69318">
    <property type="entry name" value="Integrin alpha N-terminal domain"/>
    <property type="match status" value="2"/>
</dbReference>
<dbReference type="InterPro" id="IPR003284">
    <property type="entry name" value="Sal_SpvB"/>
</dbReference>
<comment type="subcellular location">
    <subcellularLocation>
        <location evidence="1">Secreted</location>
    </subcellularLocation>
</comment>
<comment type="caution">
    <text evidence="6">The sequence shown here is derived from an EMBL/GenBank/DDBJ whole genome shotgun (WGS) entry which is preliminary data.</text>
</comment>
<dbReference type="InterPro" id="IPR050708">
    <property type="entry name" value="T6SS_VgrG/RHS"/>
</dbReference>
<keyword evidence="4" id="KW-0732">Signal</keyword>
<evidence type="ECO:0000256" key="2">
    <source>
        <dbReference type="ARBA" id="ARBA00022525"/>
    </source>
</evidence>
<dbReference type="InterPro" id="IPR022385">
    <property type="entry name" value="Rhs_assc_core"/>
</dbReference>
<accession>A0ABV9LYW0</accession>
<dbReference type="Pfam" id="PF17963">
    <property type="entry name" value="Big_9"/>
    <property type="match status" value="1"/>
</dbReference>
<dbReference type="Gene3D" id="2.60.40.3010">
    <property type="match status" value="1"/>
</dbReference>
<dbReference type="Gene3D" id="2.60.40.3440">
    <property type="match status" value="1"/>
</dbReference>
<evidence type="ECO:0000259" key="5">
    <source>
        <dbReference type="Pfam" id="PF12256"/>
    </source>
</evidence>
<dbReference type="Pfam" id="PF12256">
    <property type="entry name" value="TcdB_toxin_midN"/>
    <property type="match status" value="1"/>
</dbReference>
<dbReference type="PANTHER" id="PTHR32305:SF15">
    <property type="entry name" value="PROTEIN RHSA-RELATED"/>
    <property type="match status" value="1"/>
</dbReference>